<evidence type="ECO:0000313" key="9">
    <source>
        <dbReference type="EMBL" id="MEQ7847681.1"/>
    </source>
</evidence>
<dbReference type="SUPFAM" id="SSF81345">
    <property type="entry name" value="ABC transporter involved in vitamin B12 uptake, BtuC"/>
    <property type="match status" value="1"/>
</dbReference>
<dbReference type="Gene3D" id="1.10.3470.10">
    <property type="entry name" value="ABC transporter involved in vitamin B12 uptake, BtuC"/>
    <property type="match status" value="1"/>
</dbReference>
<evidence type="ECO:0000256" key="6">
    <source>
        <dbReference type="RuleBase" id="RU003943"/>
    </source>
</evidence>
<dbReference type="PANTHER" id="PTHR30477:SF0">
    <property type="entry name" value="METAL TRANSPORT SYSTEM MEMBRANE PROTEIN TM_0125-RELATED"/>
    <property type="match status" value="1"/>
</dbReference>
<feature type="transmembrane region" description="Helical" evidence="8">
    <location>
        <begin position="221"/>
        <end position="242"/>
    </location>
</feature>
<dbReference type="Proteomes" id="UP001482520">
    <property type="component" value="Unassembled WGS sequence"/>
</dbReference>
<feature type="region of interest" description="Disordered" evidence="7">
    <location>
        <begin position="293"/>
        <end position="317"/>
    </location>
</feature>
<sequence>MSTLELFSLPFMQRALIAAVFVGLAAPVVGTYLVQRRLALMGDGLGHVAVTGVALGLLTGTSPTWTAVVVAVLGAVLIEVIRERGHTNGDVALALLFYGGLAGGVLLTGLGGQSASRLQTFLFGSITTISVADVVTTMVLAAVVVILGVGLSPQLFAVAQDQEFARVAGLNVRAYNLLVAVMAAVSVTVAMRTVGLLLVSALMVVPVATSQQLTRSFRTTLVAAMALGTVASLGGLVISALVPAGTSVSPGPTIVLLALAGFVATWPVGVWLRHREQLRAPFPVDPDAPDGAVAPLCPEVVPGPADHRHDEEHVDHDHGPDCGHVAVPHGDHVDYVHDGHRHAPHGRHYDEH</sequence>
<keyword evidence="5 8" id="KW-0472">Membrane</keyword>
<gene>
    <name evidence="9" type="ORF">V6R90_10350</name>
</gene>
<dbReference type="PANTHER" id="PTHR30477">
    <property type="entry name" value="ABC-TRANSPORTER METAL-BINDING PROTEIN"/>
    <property type="match status" value="1"/>
</dbReference>
<evidence type="ECO:0000256" key="4">
    <source>
        <dbReference type="ARBA" id="ARBA00022989"/>
    </source>
</evidence>
<accession>A0ABV1NYV9</accession>
<comment type="caution">
    <text evidence="9">The sequence shown here is derived from an EMBL/GenBank/DDBJ whole genome shotgun (WGS) entry which is preliminary data.</text>
</comment>
<evidence type="ECO:0000256" key="7">
    <source>
        <dbReference type="SAM" id="MobiDB-lite"/>
    </source>
</evidence>
<evidence type="ECO:0000256" key="2">
    <source>
        <dbReference type="ARBA" id="ARBA00008034"/>
    </source>
</evidence>
<dbReference type="Pfam" id="PF00950">
    <property type="entry name" value="ABC-3"/>
    <property type="match status" value="1"/>
</dbReference>
<evidence type="ECO:0000256" key="8">
    <source>
        <dbReference type="SAM" id="Phobius"/>
    </source>
</evidence>
<feature type="compositionally biased region" description="Basic and acidic residues" evidence="7">
    <location>
        <begin position="305"/>
        <end position="317"/>
    </location>
</feature>
<feature type="region of interest" description="Disordered" evidence="7">
    <location>
        <begin position="329"/>
        <end position="352"/>
    </location>
</feature>
<dbReference type="InterPro" id="IPR037294">
    <property type="entry name" value="ABC_BtuC-like"/>
</dbReference>
<organism evidence="9 10">
    <name type="scientific">Nocardioides kribbensis</name>
    <dbReference type="NCBI Taxonomy" id="305517"/>
    <lineage>
        <taxon>Bacteria</taxon>
        <taxon>Bacillati</taxon>
        <taxon>Actinomycetota</taxon>
        <taxon>Actinomycetes</taxon>
        <taxon>Propionibacteriales</taxon>
        <taxon>Nocardioidaceae</taxon>
        <taxon>Nocardioides</taxon>
    </lineage>
</organism>
<evidence type="ECO:0000256" key="5">
    <source>
        <dbReference type="ARBA" id="ARBA00023136"/>
    </source>
</evidence>
<feature type="transmembrane region" description="Helical" evidence="8">
    <location>
        <begin position="121"/>
        <end position="152"/>
    </location>
</feature>
<keyword evidence="4 8" id="KW-1133">Transmembrane helix</keyword>
<comment type="similarity">
    <text evidence="2 6">Belongs to the ABC-3 integral membrane protein family.</text>
</comment>
<keyword evidence="10" id="KW-1185">Reference proteome</keyword>
<feature type="transmembrane region" description="Helical" evidence="8">
    <location>
        <begin position="254"/>
        <end position="272"/>
    </location>
</feature>
<feature type="transmembrane region" description="Helical" evidence="8">
    <location>
        <begin position="12"/>
        <end position="33"/>
    </location>
</feature>
<dbReference type="RefSeq" id="WP_193661021.1">
    <property type="nucleotide sequence ID" value="NZ_BAAAMM010000001.1"/>
</dbReference>
<keyword evidence="6" id="KW-0813">Transport</keyword>
<evidence type="ECO:0000313" key="10">
    <source>
        <dbReference type="Proteomes" id="UP001482520"/>
    </source>
</evidence>
<feature type="compositionally biased region" description="Basic and acidic residues" evidence="7">
    <location>
        <begin position="329"/>
        <end position="338"/>
    </location>
</feature>
<feature type="transmembrane region" description="Helical" evidence="8">
    <location>
        <begin position="93"/>
        <end position="115"/>
    </location>
</feature>
<evidence type="ECO:0000256" key="1">
    <source>
        <dbReference type="ARBA" id="ARBA00004141"/>
    </source>
</evidence>
<name>A0ABV1NYV9_9ACTN</name>
<keyword evidence="3 6" id="KW-0812">Transmembrane</keyword>
<dbReference type="CDD" id="cd06550">
    <property type="entry name" value="TM_ABC_iron-siderophores_like"/>
    <property type="match status" value="1"/>
</dbReference>
<feature type="transmembrane region" description="Helical" evidence="8">
    <location>
        <begin position="189"/>
        <end position="209"/>
    </location>
</feature>
<protein>
    <submittedName>
        <fullName evidence="9">Metal ABC transporter permease</fullName>
    </submittedName>
</protein>
<dbReference type="EMBL" id="JBEGDP010000010">
    <property type="protein sequence ID" value="MEQ7847681.1"/>
    <property type="molecule type" value="Genomic_DNA"/>
</dbReference>
<dbReference type="InterPro" id="IPR001626">
    <property type="entry name" value="ABC_TroCD"/>
</dbReference>
<reference evidence="9 10" key="1">
    <citation type="submission" date="2024-02" db="EMBL/GenBank/DDBJ databases">
        <title>Full genome sequence of Nocardioides kribbensis.</title>
        <authorList>
            <person name="Poletto B.L."/>
            <person name="Silva G."/>
            <person name="Galante D."/>
            <person name="Campos K.R."/>
            <person name="Santos M.B.N."/>
            <person name="Sacchi C.T."/>
        </authorList>
    </citation>
    <scope>NUCLEOTIDE SEQUENCE [LARGE SCALE GENOMIC DNA]</scope>
    <source>
        <strain evidence="9 10">O4R</strain>
    </source>
</reference>
<proteinExistence type="inferred from homology"/>
<feature type="transmembrane region" description="Helical" evidence="8">
    <location>
        <begin position="64"/>
        <end position="81"/>
    </location>
</feature>
<comment type="subcellular location">
    <subcellularLocation>
        <location evidence="6">Cell membrane</location>
        <topology evidence="6">Multi-pass membrane protein</topology>
    </subcellularLocation>
    <subcellularLocation>
        <location evidence="1">Membrane</location>
        <topology evidence="1">Multi-pass membrane protein</topology>
    </subcellularLocation>
</comment>
<evidence type="ECO:0000256" key="3">
    <source>
        <dbReference type="ARBA" id="ARBA00022692"/>
    </source>
</evidence>